<dbReference type="InterPro" id="IPR000541">
    <property type="entry name" value="Ncs6/Tuc1/Ctu1"/>
</dbReference>
<accession>A0ABP0G2E1</accession>
<evidence type="ECO:0000256" key="2">
    <source>
        <dbReference type="ARBA" id="ARBA00022555"/>
    </source>
</evidence>
<keyword evidence="10" id="KW-1185">Reference proteome</keyword>
<evidence type="ECO:0000256" key="6">
    <source>
        <dbReference type="HAMAP-Rule" id="MF_03053"/>
    </source>
</evidence>
<dbReference type="Gene3D" id="3.40.50.620">
    <property type="entry name" value="HUPs"/>
    <property type="match status" value="1"/>
</dbReference>
<dbReference type="Proteomes" id="UP001642483">
    <property type="component" value="Unassembled WGS sequence"/>
</dbReference>
<organism evidence="9 10">
    <name type="scientific">Clavelina lepadiformis</name>
    <name type="common">Light-bulb sea squirt</name>
    <name type="synonym">Ascidia lepadiformis</name>
    <dbReference type="NCBI Taxonomy" id="159417"/>
    <lineage>
        <taxon>Eukaryota</taxon>
        <taxon>Metazoa</taxon>
        <taxon>Chordata</taxon>
        <taxon>Tunicata</taxon>
        <taxon>Ascidiacea</taxon>
        <taxon>Aplousobranchia</taxon>
        <taxon>Clavelinidae</taxon>
        <taxon>Clavelina</taxon>
    </lineage>
</organism>
<sequence>MPLLCSICKDKRALLKRPKTGTPVCKDCFYWAFECEIHHTIQTANLFKRGEKVAIGASGGKDSTVLAYVLKTLNERYDYGLNLFLLSIDEGITGYRDDSLETVKRNQQQYDLPLKVLSYQDLYGWSMDAIVKQIGRKNNCTFCGVFRRQALDRGAMSLGVDKIATGHNADDVAETIIMNILRGDIARLQRCTAIITGDDPSGIPRVKPFKYTYEKEIVAYAYFKKLDYFSTECIYAPNAYRGHARAYLKDLEAIRSSTIIDIIHSGEMMSVKEGVKMPVQTKCKKCGYISSNEFCKACVLLEGLNKGLPRLGVGKTSKVNQQLKQVNDSKSCECQNKSTKCCLNNVPKTAPSSCPNRSKNCENHDAKFDSPSVKDNQMDKTTKICLTNSEIL</sequence>
<comment type="subcellular location">
    <subcellularLocation>
        <location evidence="6">Cytoplasm</location>
    </subcellularLocation>
</comment>
<keyword evidence="3 6" id="KW-0808">Transferase</keyword>
<dbReference type="InterPro" id="IPR020554">
    <property type="entry name" value="UPF0021_CS"/>
</dbReference>
<evidence type="ECO:0000259" key="8">
    <source>
        <dbReference type="Pfam" id="PF16503"/>
    </source>
</evidence>
<feature type="domain" description="tRNA(Ile)-lysidine/2-thiocytidine synthase N-terminal" evidence="7">
    <location>
        <begin position="52"/>
        <end position="232"/>
    </location>
</feature>
<dbReference type="Pfam" id="PF16503">
    <property type="entry name" value="zn-ribbon_14"/>
    <property type="match status" value="1"/>
</dbReference>
<dbReference type="InterPro" id="IPR014729">
    <property type="entry name" value="Rossmann-like_a/b/a_fold"/>
</dbReference>
<dbReference type="SUPFAM" id="SSF52402">
    <property type="entry name" value="Adenine nucleotide alpha hydrolases-like"/>
    <property type="match status" value="1"/>
</dbReference>
<keyword evidence="4 6" id="KW-0819">tRNA processing</keyword>
<reference evidence="9 10" key="1">
    <citation type="submission" date="2024-02" db="EMBL/GenBank/DDBJ databases">
        <authorList>
            <person name="Daric V."/>
            <person name="Darras S."/>
        </authorList>
    </citation>
    <scope>NUCLEOTIDE SEQUENCE [LARGE SCALE GENOMIC DNA]</scope>
</reference>
<evidence type="ECO:0000256" key="3">
    <source>
        <dbReference type="ARBA" id="ARBA00022679"/>
    </source>
</evidence>
<gene>
    <name evidence="9" type="ORF">CVLEPA_LOCUS16143</name>
</gene>
<dbReference type="EC" id="2.7.7.-" evidence="6"/>
<comment type="pathway">
    <text evidence="6">tRNA modification; 5-methoxycarbonylmethyl-2-thiouridine-tRNA biosynthesis.</text>
</comment>
<evidence type="ECO:0000313" key="9">
    <source>
        <dbReference type="EMBL" id="CAK8684976.1"/>
    </source>
</evidence>
<name>A0ABP0G2E1_CLALP</name>
<feature type="domain" description="Cytoplasmic tRNA 2-thiolation protein 1 C-terminal" evidence="8">
    <location>
        <begin position="282"/>
        <end position="311"/>
    </location>
</feature>
<dbReference type="PROSITE" id="PS01263">
    <property type="entry name" value="UPF0021"/>
    <property type="match status" value="1"/>
</dbReference>
<keyword evidence="2 6" id="KW-0820">tRNA-binding</keyword>
<keyword evidence="1 6" id="KW-0963">Cytoplasm</keyword>
<comment type="similarity">
    <text evidence="6">Belongs to the TtcA family. CTU1/NCS6/ATPBD3 subfamily.</text>
</comment>
<dbReference type="PANTHER" id="PTHR11807">
    <property type="entry name" value="ATPASES OF THE PP SUPERFAMILY-RELATED"/>
    <property type="match status" value="1"/>
</dbReference>
<dbReference type="EMBL" id="CAWYQH010000098">
    <property type="protein sequence ID" value="CAK8684976.1"/>
    <property type="molecule type" value="Genomic_DNA"/>
</dbReference>
<evidence type="ECO:0000256" key="5">
    <source>
        <dbReference type="ARBA" id="ARBA00022884"/>
    </source>
</evidence>
<evidence type="ECO:0000259" key="7">
    <source>
        <dbReference type="Pfam" id="PF01171"/>
    </source>
</evidence>
<dbReference type="PANTHER" id="PTHR11807:SF12">
    <property type="entry name" value="CYTOPLASMIC TRNA 2-THIOLATION PROTEIN 1"/>
    <property type="match status" value="1"/>
</dbReference>
<comment type="function">
    <text evidence="6">Plays a central role in 2-thiolation of mcm(5)S(2)U at tRNA wobble positions of tRNA(Lys), tRNA(Glu) and tRNA(Gln). Directly binds tRNAs and probably acts by catalyzing adenylation of tRNAs, an intermediate required for 2-thiolation. It is unclear whether it acts as a sulfurtransferase that transfers sulfur from thiocarboxylated URM1 onto the uridine of tRNAs at wobble position.</text>
</comment>
<proteinExistence type="inferred from homology"/>
<keyword evidence="5 6" id="KW-0694">RNA-binding</keyword>
<evidence type="ECO:0000256" key="4">
    <source>
        <dbReference type="ARBA" id="ARBA00022694"/>
    </source>
</evidence>
<dbReference type="Pfam" id="PF01171">
    <property type="entry name" value="ATP_bind_3"/>
    <property type="match status" value="1"/>
</dbReference>
<dbReference type="HAMAP" id="MF_03053">
    <property type="entry name" value="CTU1"/>
    <property type="match status" value="1"/>
</dbReference>
<dbReference type="InterPro" id="IPR032442">
    <property type="entry name" value="CTU1_C"/>
</dbReference>
<protein>
    <recommendedName>
        <fullName evidence="6">Cytoplasmic tRNA 2-thiolation protein 1</fullName>
        <ecNumber evidence="6">2.7.7.-</ecNumber>
    </recommendedName>
    <alternativeName>
        <fullName evidence="6">Cytoplasmic tRNA adenylyltransferase 1</fullName>
    </alternativeName>
</protein>
<dbReference type="CDD" id="cd01713">
    <property type="entry name" value="CTU1-like"/>
    <property type="match status" value="1"/>
</dbReference>
<dbReference type="InterPro" id="IPR056369">
    <property type="entry name" value="CTU1-like_ATP-bd"/>
</dbReference>
<evidence type="ECO:0000313" key="10">
    <source>
        <dbReference type="Proteomes" id="UP001642483"/>
    </source>
</evidence>
<dbReference type="InterPro" id="IPR011063">
    <property type="entry name" value="TilS/TtcA_N"/>
</dbReference>
<comment type="caution">
    <text evidence="9">The sequence shown here is derived from an EMBL/GenBank/DDBJ whole genome shotgun (WGS) entry which is preliminary data.</text>
</comment>
<evidence type="ECO:0000256" key="1">
    <source>
        <dbReference type="ARBA" id="ARBA00022490"/>
    </source>
</evidence>